<comment type="subcellular location">
    <subcellularLocation>
        <location evidence="1">Cell inner membrane</location>
        <topology evidence="1">Lipid-anchor</topology>
    </subcellularLocation>
</comment>
<dbReference type="AlphaFoldDB" id="A0A1S6HIU5"/>
<evidence type="ECO:0000313" key="7">
    <source>
        <dbReference type="EMBL" id="AQS35414.1"/>
    </source>
</evidence>
<dbReference type="SUPFAM" id="SSF111369">
    <property type="entry name" value="HlyD-like secretion proteins"/>
    <property type="match status" value="1"/>
</dbReference>
<accession>A0A1S6HIU5</accession>
<dbReference type="Gene3D" id="1.10.287.470">
    <property type="entry name" value="Helix hairpin bin"/>
    <property type="match status" value="1"/>
</dbReference>
<dbReference type="EMBL" id="CP014782">
    <property type="protein sequence ID" value="AQS35414.1"/>
    <property type="molecule type" value="Genomic_DNA"/>
</dbReference>
<dbReference type="PROSITE" id="PS51257">
    <property type="entry name" value="PROKAR_LIPOPROTEIN"/>
    <property type="match status" value="1"/>
</dbReference>
<evidence type="ECO:0000259" key="6">
    <source>
        <dbReference type="Pfam" id="PF25967"/>
    </source>
</evidence>
<dbReference type="GO" id="GO:0046677">
    <property type="term" value="P:response to antibiotic"/>
    <property type="evidence" value="ECO:0007669"/>
    <property type="project" value="TreeGrafter"/>
</dbReference>
<dbReference type="GO" id="GO:0005886">
    <property type="term" value="C:plasma membrane"/>
    <property type="evidence" value="ECO:0007669"/>
    <property type="project" value="UniProtKB-SubCell"/>
</dbReference>
<sequence>MRQIVKVASFLSVALWITACGQNGDAKQGHAPGSAEVGVIKVKTQSQDIRVELPGRSKAFLEAEVRPQASGIITERTFVEGSDVKKGQSLYQIDSATYKAAVISAEADLASANASLVSAKAKALRFKELIKTNAISQQDFDEADALYKEALANVVVAKAAINTAQINLVYTEVKAPISGRISKSSVTAGALVTANQTQTLAKIQQLDPINVDIAQSSAQLLRLKAKLKQGKLQATDNADVQLILEDGTTYAHAGVLRFAEVSVDENTGSVTLRAEFPNPEGLLLPGMYVRAVLNAGTDPQAILVPQKAITRNTKGQAVAMLVNSENKVESRVVTTAEVIDHQWRITDGLAVGDQLIVEGLQKIRPGAPVKTVAVTSDDSANTPASQPTKQK</sequence>
<dbReference type="InterPro" id="IPR058624">
    <property type="entry name" value="MdtA-like_HH"/>
</dbReference>
<dbReference type="Pfam" id="PF25967">
    <property type="entry name" value="RND-MFP_C"/>
    <property type="match status" value="1"/>
</dbReference>
<dbReference type="InterPro" id="IPR058626">
    <property type="entry name" value="MdtA-like_b-barrel"/>
</dbReference>
<dbReference type="KEGG" id="spsw:Sps_00194"/>
<dbReference type="Gene3D" id="2.40.50.100">
    <property type="match status" value="1"/>
</dbReference>
<dbReference type="Pfam" id="PF25917">
    <property type="entry name" value="BSH_RND"/>
    <property type="match status" value="1"/>
</dbReference>
<feature type="domain" description="Multidrug resistance protein MdtA-like barrel-sandwich hybrid" evidence="4">
    <location>
        <begin position="63"/>
        <end position="203"/>
    </location>
</feature>
<dbReference type="Pfam" id="PF25944">
    <property type="entry name" value="Beta-barrel_RND"/>
    <property type="match status" value="1"/>
</dbReference>
<dbReference type="PANTHER" id="PTHR30158">
    <property type="entry name" value="ACRA/E-RELATED COMPONENT OF DRUG EFFLUX TRANSPORTER"/>
    <property type="match status" value="1"/>
</dbReference>
<proteinExistence type="inferred from homology"/>
<feature type="domain" description="Multidrug resistance protein MdtA-like beta-barrel" evidence="5">
    <location>
        <begin position="208"/>
        <end position="296"/>
    </location>
</feature>
<dbReference type="FunFam" id="2.40.420.20:FF:000001">
    <property type="entry name" value="Efflux RND transporter periplasmic adaptor subunit"/>
    <property type="match status" value="1"/>
</dbReference>
<dbReference type="Pfam" id="PF25876">
    <property type="entry name" value="HH_MFP_RND"/>
    <property type="match status" value="1"/>
</dbReference>
<dbReference type="Gene3D" id="2.40.420.20">
    <property type="match status" value="1"/>
</dbReference>
<dbReference type="PANTHER" id="PTHR30158:SF3">
    <property type="entry name" value="MULTIDRUG EFFLUX PUMP SUBUNIT ACRA-RELATED"/>
    <property type="match status" value="1"/>
</dbReference>
<evidence type="ECO:0000256" key="1">
    <source>
        <dbReference type="ARBA" id="ARBA00004519"/>
    </source>
</evidence>
<evidence type="ECO:0000256" key="2">
    <source>
        <dbReference type="ARBA" id="ARBA00009477"/>
    </source>
</evidence>
<evidence type="ECO:0000259" key="4">
    <source>
        <dbReference type="Pfam" id="PF25917"/>
    </source>
</evidence>
<dbReference type="Gene3D" id="2.40.30.170">
    <property type="match status" value="1"/>
</dbReference>
<dbReference type="GO" id="GO:0022857">
    <property type="term" value="F:transmembrane transporter activity"/>
    <property type="evidence" value="ECO:0007669"/>
    <property type="project" value="InterPro"/>
</dbReference>
<feature type="domain" description="Multidrug resistance protein MdtA-like alpha-helical hairpin" evidence="3">
    <location>
        <begin position="104"/>
        <end position="171"/>
    </location>
</feature>
<dbReference type="STRING" id="225848.Sps_00194"/>
<name>A0A1S6HIU5_9GAMM</name>
<dbReference type="InterPro" id="IPR006143">
    <property type="entry name" value="RND_pump_MFP"/>
</dbReference>
<dbReference type="InterPro" id="IPR058625">
    <property type="entry name" value="MdtA-like_BSH"/>
</dbReference>
<keyword evidence="8" id="KW-1185">Reference proteome</keyword>
<dbReference type="NCBIfam" id="TIGR01730">
    <property type="entry name" value="RND_mfp"/>
    <property type="match status" value="1"/>
</dbReference>
<dbReference type="OrthoDB" id="9800613at2"/>
<evidence type="ECO:0000313" key="8">
    <source>
        <dbReference type="Proteomes" id="UP000189545"/>
    </source>
</evidence>
<dbReference type="RefSeq" id="WP_077750770.1">
    <property type="nucleotide sequence ID" value="NZ_CP014782.1"/>
</dbReference>
<organism evidence="7 8">
    <name type="scientific">Shewanella psychrophila</name>
    <dbReference type="NCBI Taxonomy" id="225848"/>
    <lineage>
        <taxon>Bacteria</taxon>
        <taxon>Pseudomonadati</taxon>
        <taxon>Pseudomonadota</taxon>
        <taxon>Gammaproteobacteria</taxon>
        <taxon>Alteromonadales</taxon>
        <taxon>Shewanellaceae</taxon>
        <taxon>Shewanella</taxon>
    </lineage>
</organism>
<gene>
    <name evidence="7" type="ORF">Sps_00194</name>
</gene>
<evidence type="ECO:0000259" key="3">
    <source>
        <dbReference type="Pfam" id="PF25876"/>
    </source>
</evidence>
<reference evidence="7 8" key="1">
    <citation type="submission" date="2016-03" db="EMBL/GenBank/DDBJ databases">
        <title>Complete genome sequence of Shewanella psychrophila WP2, a deep sea bacterium isolated from west Pacific sediment.</title>
        <authorList>
            <person name="Xu G."/>
            <person name="Jian H."/>
        </authorList>
    </citation>
    <scope>NUCLEOTIDE SEQUENCE [LARGE SCALE GENOMIC DNA]</scope>
    <source>
        <strain evidence="7 8">WP2</strain>
    </source>
</reference>
<comment type="similarity">
    <text evidence="2">Belongs to the membrane fusion protein (MFP) (TC 8.A.1) family.</text>
</comment>
<protein>
    <submittedName>
        <fullName evidence="7">RND family efflux transporter, MFP subunit</fullName>
    </submittedName>
</protein>
<dbReference type="InterPro" id="IPR058627">
    <property type="entry name" value="MdtA-like_C"/>
</dbReference>
<dbReference type="Proteomes" id="UP000189545">
    <property type="component" value="Chromosome"/>
</dbReference>
<feature type="domain" description="Multidrug resistance protein MdtA-like C-terminal permuted SH3" evidence="6">
    <location>
        <begin position="300"/>
        <end position="362"/>
    </location>
</feature>
<evidence type="ECO:0000259" key="5">
    <source>
        <dbReference type="Pfam" id="PF25944"/>
    </source>
</evidence>